<evidence type="ECO:0000256" key="2">
    <source>
        <dbReference type="ARBA" id="ARBA00004929"/>
    </source>
</evidence>
<organism evidence="13 14">
    <name type="scientific">Mucuna pruriens</name>
    <name type="common">Velvet bean</name>
    <name type="synonym">Dolichos pruriens</name>
    <dbReference type="NCBI Taxonomy" id="157652"/>
    <lineage>
        <taxon>Eukaryota</taxon>
        <taxon>Viridiplantae</taxon>
        <taxon>Streptophyta</taxon>
        <taxon>Embryophyta</taxon>
        <taxon>Tracheophyta</taxon>
        <taxon>Spermatophyta</taxon>
        <taxon>Magnoliopsida</taxon>
        <taxon>eudicotyledons</taxon>
        <taxon>Gunneridae</taxon>
        <taxon>Pentapetalae</taxon>
        <taxon>rosids</taxon>
        <taxon>fabids</taxon>
        <taxon>Fabales</taxon>
        <taxon>Fabaceae</taxon>
        <taxon>Papilionoideae</taxon>
        <taxon>50 kb inversion clade</taxon>
        <taxon>NPAAA clade</taxon>
        <taxon>indigoferoid/millettioid clade</taxon>
        <taxon>Phaseoleae</taxon>
        <taxon>Mucuna</taxon>
    </lineage>
</organism>
<evidence type="ECO:0000259" key="11">
    <source>
        <dbReference type="PROSITE" id="PS51171"/>
    </source>
</evidence>
<sequence>MAVTTSLVVAGLAGSQLWCHNLRLSWEKQLKRARKCDGNPWKPVKIVMHVVDHHQMDGDVSHGVHKDLGSLPKPLSISDIMAASDDSAKVRISYKGIPGSYSEDAALKAYPNCETVSCNDFEEAFKAVELWLADKVILPIENTSGGSIHRNYDLLLRHRLHIVGEVQLATNLSLLALPGIRTEYLKRVLSHSQALELSDNFLTKLGVARENVDDTASAAQIIASNGLYDAGAIASIRAAEIYGLNVLAEQIQDDSEIISRYLLLARDPIIPKADKPFKTSIVFTLDEGPGVLFKALAVFALRDINLTKIESRPQRNRPLRVVDDSNTGTSKYFDYLFYIDFDASMTEPRAQTALGHLQRNV</sequence>
<dbReference type="PROSITE" id="PS00858">
    <property type="entry name" value="PREPHENATE_DEHYDR_2"/>
    <property type="match status" value="1"/>
</dbReference>
<dbReference type="InterPro" id="IPR001086">
    <property type="entry name" value="Preph_deHydtase"/>
</dbReference>
<dbReference type="Proteomes" id="UP000257109">
    <property type="component" value="Unassembled WGS sequence"/>
</dbReference>
<dbReference type="InterPro" id="IPR045865">
    <property type="entry name" value="ACT-like_dom_sf"/>
</dbReference>
<dbReference type="SUPFAM" id="SSF55021">
    <property type="entry name" value="ACT-like"/>
    <property type="match status" value="1"/>
</dbReference>
<dbReference type="AlphaFoldDB" id="A0A371G236"/>
<keyword evidence="14" id="KW-1185">Reference proteome</keyword>
<dbReference type="FunFam" id="3.40.190.10:FF:000028">
    <property type="entry name" value="Arogenate dehydratase"/>
    <property type="match status" value="1"/>
</dbReference>
<dbReference type="PROSITE" id="PS51671">
    <property type="entry name" value="ACT"/>
    <property type="match status" value="1"/>
</dbReference>
<dbReference type="Gene3D" id="3.30.70.260">
    <property type="match status" value="1"/>
</dbReference>
<comment type="subcellular location">
    <subcellularLocation>
        <location evidence="1">Plastid</location>
        <location evidence="1">Chloroplast stroma</location>
    </subcellularLocation>
</comment>
<feature type="domain" description="Prephenate dehydratase" evidence="11">
    <location>
        <begin position="91"/>
        <end position="266"/>
    </location>
</feature>
<evidence type="ECO:0000256" key="5">
    <source>
        <dbReference type="ARBA" id="ARBA00022605"/>
    </source>
</evidence>
<protein>
    <recommendedName>
        <fullName evidence="3">arogenate dehydratase</fullName>
        <ecNumber evidence="3">4.2.1.91</ecNumber>
    </recommendedName>
</protein>
<dbReference type="Gene3D" id="3.40.190.10">
    <property type="entry name" value="Periplasmic binding protein-like II"/>
    <property type="match status" value="2"/>
</dbReference>
<dbReference type="SUPFAM" id="SSF53850">
    <property type="entry name" value="Periplasmic binding protein-like II"/>
    <property type="match status" value="1"/>
</dbReference>
<dbReference type="GO" id="GO:0004664">
    <property type="term" value="F:prephenate dehydratase activity"/>
    <property type="evidence" value="ECO:0007669"/>
    <property type="project" value="InterPro"/>
</dbReference>
<keyword evidence="9" id="KW-0584">Phenylalanine biosynthesis</keyword>
<evidence type="ECO:0000313" key="13">
    <source>
        <dbReference type="EMBL" id="RDX84597.1"/>
    </source>
</evidence>
<dbReference type="GO" id="GO:0047769">
    <property type="term" value="F:arogenate dehydratase activity"/>
    <property type="evidence" value="ECO:0007669"/>
    <property type="project" value="UniProtKB-EC"/>
</dbReference>
<dbReference type="GO" id="GO:0009570">
    <property type="term" value="C:chloroplast stroma"/>
    <property type="evidence" value="ECO:0007669"/>
    <property type="project" value="UniProtKB-SubCell"/>
</dbReference>
<keyword evidence="4" id="KW-0150">Chloroplast</keyword>
<dbReference type="UniPathway" id="UPA00121">
    <property type="reaction ID" value="UER00344"/>
</dbReference>
<dbReference type="InterPro" id="IPR002912">
    <property type="entry name" value="ACT_dom"/>
</dbReference>
<evidence type="ECO:0000256" key="10">
    <source>
        <dbReference type="ARBA" id="ARBA00023239"/>
    </source>
</evidence>
<comment type="pathway">
    <text evidence="2">Amino-acid biosynthesis; L-phenylalanine biosynthesis; L-phenylalanine from L-arogenate: step 1/1.</text>
</comment>
<dbReference type="InterPro" id="IPR018528">
    <property type="entry name" value="Preph_deHydtase_CS"/>
</dbReference>
<evidence type="ECO:0000313" key="14">
    <source>
        <dbReference type="Proteomes" id="UP000257109"/>
    </source>
</evidence>
<evidence type="ECO:0000259" key="12">
    <source>
        <dbReference type="PROSITE" id="PS51671"/>
    </source>
</evidence>
<dbReference type="STRING" id="157652.A0A371G236"/>
<evidence type="ECO:0000256" key="4">
    <source>
        <dbReference type="ARBA" id="ARBA00022528"/>
    </source>
</evidence>
<keyword evidence="5" id="KW-0028">Amino-acid biosynthesis</keyword>
<feature type="domain" description="ACT" evidence="12">
    <location>
        <begin position="280"/>
        <end position="361"/>
    </location>
</feature>
<reference evidence="13" key="1">
    <citation type="submission" date="2018-05" db="EMBL/GenBank/DDBJ databases">
        <title>Draft genome of Mucuna pruriens seed.</title>
        <authorList>
            <person name="Nnadi N.E."/>
            <person name="Vos R."/>
            <person name="Hasami M.H."/>
            <person name="Devisetty U.K."/>
            <person name="Aguiy J.C."/>
        </authorList>
    </citation>
    <scope>NUCLEOTIDE SEQUENCE [LARGE SCALE GENOMIC DNA]</scope>
    <source>
        <strain evidence="13">JCA_2017</strain>
    </source>
</reference>
<evidence type="ECO:0000256" key="1">
    <source>
        <dbReference type="ARBA" id="ARBA00004470"/>
    </source>
</evidence>
<dbReference type="CDD" id="cd13631">
    <property type="entry name" value="PBP2_Ct-PDT_like"/>
    <property type="match status" value="1"/>
</dbReference>
<dbReference type="PANTHER" id="PTHR21022">
    <property type="entry name" value="PREPHENATE DEHYDRATASE P PROTEIN"/>
    <property type="match status" value="1"/>
</dbReference>
<dbReference type="OrthoDB" id="2414662at2759"/>
<evidence type="ECO:0000256" key="7">
    <source>
        <dbReference type="ARBA" id="ARBA00022946"/>
    </source>
</evidence>
<dbReference type="FunFam" id="3.40.190.10:FF:000031">
    <property type="entry name" value="Arogenate dehydratase"/>
    <property type="match status" value="1"/>
</dbReference>
<gene>
    <name evidence="13" type="primary">ADT1</name>
    <name evidence="13" type="ORF">CR513_34333</name>
</gene>
<dbReference type="Pfam" id="PF00800">
    <property type="entry name" value="PDT"/>
    <property type="match status" value="1"/>
</dbReference>
<dbReference type="PROSITE" id="PS51171">
    <property type="entry name" value="PREPHENATE_DEHYDR_3"/>
    <property type="match status" value="1"/>
</dbReference>
<dbReference type="EC" id="4.2.1.91" evidence="3"/>
<evidence type="ECO:0000256" key="3">
    <source>
        <dbReference type="ARBA" id="ARBA00013259"/>
    </source>
</evidence>
<comment type="caution">
    <text evidence="13">The sequence shown here is derived from an EMBL/GenBank/DDBJ whole genome shotgun (WGS) entry which is preliminary data.</text>
</comment>
<proteinExistence type="predicted"/>
<dbReference type="EMBL" id="QJKJ01007000">
    <property type="protein sequence ID" value="RDX84597.1"/>
    <property type="molecule type" value="Genomic_DNA"/>
</dbReference>
<name>A0A371G236_MUCPR</name>
<keyword evidence="8" id="KW-0057">Aromatic amino acid biosynthesis</keyword>
<dbReference type="CDD" id="cd04905">
    <property type="entry name" value="ACT_CM-PDT"/>
    <property type="match status" value="1"/>
</dbReference>
<keyword evidence="10" id="KW-0456">Lyase</keyword>
<evidence type="ECO:0000256" key="8">
    <source>
        <dbReference type="ARBA" id="ARBA00023141"/>
    </source>
</evidence>
<evidence type="ECO:0000256" key="6">
    <source>
        <dbReference type="ARBA" id="ARBA00022640"/>
    </source>
</evidence>
<accession>A0A371G236</accession>
<keyword evidence="6" id="KW-0934">Plastid</keyword>
<dbReference type="GO" id="GO:0009094">
    <property type="term" value="P:L-phenylalanine biosynthetic process"/>
    <property type="evidence" value="ECO:0007669"/>
    <property type="project" value="UniProtKB-UniPathway"/>
</dbReference>
<evidence type="ECO:0000256" key="9">
    <source>
        <dbReference type="ARBA" id="ARBA00023222"/>
    </source>
</evidence>
<keyword evidence="7" id="KW-0809">Transit peptide</keyword>
<dbReference type="PANTHER" id="PTHR21022:SF12">
    <property type="entry name" value="AROGENATE DEHYDRATASE"/>
    <property type="match status" value="1"/>
</dbReference>